<keyword evidence="3" id="KW-0804">Transcription</keyword>
<keyword evidence="1" id="KW-0805">Transcription regulation</keyword>
<feature type="domain" description="HTH crp-type" evidence="5">
    <location>
        <begin position="152"/>
        <end position="225"/>
    </location>
</feature>
<dbReference type="InterPro" id="IPR014710">
    <property type="entry name" value="RmlC-like_jellyroll"/>
</dbReference>
<dbReference type="CDD" id="cd00092">
    <property type="entry name" value="HTH_CRP"/>
    <property type="match status" value="1"/>
</dbReference>
<dbReference type="SMART" id="SM00100">
    <property type="entry name" value="cNMP"/>
    <property type="match status" value="1"/>
</dbReference>
<dbReference type="PROSITE" id="PS51063">
    <property type="entry name" value="HTH_CRP_2"/>
    <property type="match status" value="1"/>
</dbReference>
<dbReference type="InterPro" id="IPR036388">
    <property type="entry name" value="WH-like_DNA-bd_sf"/>
</dbReference>
<dbReference type="GO" id="GO:0003700">
    <property type="term" value="F:DNA-binding transcription factor activity"/>
    <property type="evidence" value="ECO:0007669"/>
    <property type="project" value="TreeGrafter"/>
</dbReference>
<dbReference type="InterPro" id="IPR012318">
    <property type="entry name" value="HTH_CRP"/>
</dbReference>
<dbReference type="PANTHER" id="PTHR24567">
    <property type="entry name" value="CRP FAMILY TRANSCRIPTIONAL REGULATORY PROTEIN"/>
    <property type="match status" value="1"/>
</dbReference>
<feature type="domain" description="Cyclic nucleotide-binding" evidence="4">
    <location>
        <begin position="18"/>
        <end position="105"/>
    </location>
</feature>
<evidence type="ECO:0000259" key="5">
    <source>
        <dbReference type="PROSITE" id="PS51063"/>
    </source>
</evidence>
<dbReference type="AlphaFoldDB" id="A0A081B6V8"/>
<dbReference type="InterPro" id="IPR000595">
    <property type="entry name" value="cNMP-bd_dom"/>
</dbReference>
<dbReference type="CDD" id="cd00038">
    <property type="entry name" value="CAP_ED"/>
    <property type="match status" value="1"/>
</dbReference>
<protein>
    <submittedName>
        <fullName evidence="6">Transcriptional regulator, Crp/Fnr family</fullName>
    </submittedName>
</protein>
<dbReference type="SMART" id="SM00419">
    <property type="entry name" value="HTH_CRP"/>
    <property type="match status" value="1"/>
</dbReference>
<evidence type="ECO:0000256" key="2">
    <source>
        <dbReference type="ARBA" id="ARBA00023125"/>
    </source>
</evidence>
<dbReference type="InterPro" id="IPR050397">
    <property type="entry name" value="Env_Response_Regulators"/>
</dbReference>
<keyword evidence="7" id="KW-1185">Reference proteome</keyword>
<dbReference type="Gene3D" id="2.60.120.10">
    <property type="entry name" value="Jelly Rolls"/>
    <property type="match status" value="1"/>
</dbReference>
<dbReference type="STRING" id="1333998.M2A_0275"/>
<dbReference type="SUPFAM" id="SSF46785">
    <property type="entry name" value="Winged helix' DNA-binding domain"/>
    <property type="match status" value="1"/>
</dbReference>
<accession>A0A081B6V8</accession>
<dbReference type="SUPFAM" id="SSF51206">
    <property type="entry name" value="cAMP-binding domain-like"/>
    <property type="match status" value="1"/>
</dbReference>
<evidence type="ECO:0000313" key="6">
    <source>
        <dbReference type="EMBL" id="GAK43776.1"/>
    </source>
</evidence>
<proteinExistence type="predicted"/>
<dbReference type="Pfam" id="PF13545">
    <property type="entry name" value="HTH_Crp_2"/>
    <property type="match status" value="1"/>
</dbReference>
<dbReference type="Proteomes" id="UP000028702">
    <property type="component" value="Unassembled WGS sequence"/>
</dbReference>
<reference evidence="6 7" key="1">
    <citation type="submission" date="2014-07" db="EMBL/GenBank/DDBJ databases">
        <title>Tepidicaulis marinum gen. nov., sp. nov., a novel marine bacterium denitrifying nitrate to nitrous oxide strictly under microaerobic conditions.</title>
        <authorList>
            <person name="Takeuchi M."/>
            <person name="Yamagishi T."/>
            <person name="Kamagata Y."/>
            <person name="Oshima K."/>
            <person name="Hattori M."/>
            <person name="Katayama T."/>
            <person name="Hanada S."/>
            <person name="Tamaki H."/>
            <person name="Marumo K."/>
            <person name="Maeda H."/>
            <person name="Nedachi M."/>
            <person name="Iwasaki W."/>
            <person name="Suwa Y."/>
            <person name="Sakata S."/>
        </authorList>
    </citation>
    <scope>NUCLEOTIDE SEQUENCE [LARGE SCALE GENOMIC DNA]</scope>
    <source>
        <strain evidence="6 7">MA2</strain>
    </source>
</reference>
<dbReference type="eggNOG" id="COG0664">
    <property type="taxonomic scope" value="Bacteria"/>
</dbReference>
<dbReference type="GO" id="GO:0005829">
    <property type="term" value="C:cytosol"/>
    <property type="evidence" value="ECO:0007669"/>
    <property type="project" value="TreeGrafter"/>
</dbReference>
<organism evidence="6 7">
    <name type="scientific">Tepidicaulis marinus</name>
    <dbReference type="NCBI Taxonomy" id="1333998"/>
    <lineage>
        <taxon>Bacteria</taxon>
        <taxon>Pseudomonadati</taxon>
        <taxon>Pseudomonadota</taxon>
        <taxon>Alphaproteobacteria</taxon>
        <taxon>Hyphomicrobiales</taxon>
        <taxon>Parvibaculaceae</taxon>
        <taxon>Tepidicaulis</taxon>
    </lineage>
</organism>
<dbReference type="PROSITE" id="PS50042">
    <property type="entry name" value="CNMP_BINDING_3"/>
    <property type="match status" value="1"/>
</dbReference>
<dbReference type="RefSeq" id="WP_045441948.1">
    <property type="nucleotide sequence ID" value="NZ_BBIO01000001.1"/>
</dbReference>
<sequence>MPLQEKQLDPALLDAVDVFGGLDPSGKDEALAAAHWRKLETGERAFEQDQEADAFYVLSAGRLKVTQVTPEGQEIIIRYIGPKEMFGCVAVCGGLTYPGTATAVTDSWALGWTRATIGALAQTYPGIALNAMRTMGGRLQDTQSRLREMQTERVERRIAHGIARLVAQAGRRVEGGILIDFPVSRQDIAELTGTTLHTVSRTLSAWQERGVVELGRQKLTVRDPHALVVIAEDLPLKE</sequence>
<evidence type="ECO:0000313" key="7">
    <source>
        <dbReference type="Proteomes" id="UP000028702"/>
    </source>
</evidence>
<evidence type="ECO:0000256" key="3">
    <source>
        <dbReference type="ARBA" id="ARBA00023163"/>
    </source>
</evidence>
<dbReference type="Pfam" id="PF00027">
    <property type="entry name" value="cNMP_binding"/>
    <property type="match status" value="1"/>
</dbReference>
<name>A0A081B6V8_9HYPH</name>
<dbReference type="EMBL" id="BBIO01000001">
    <property type="protein sequence ID" value="GAK43776.1"/>
    <property type="molecule type" value="Genomic_DNA"/>
</dbReference>
<keyword evidence="2" id="KW-0238">DNA-binding</keyword>
<gene>
    <name evidence="6" type="ORF">M2A_0275</name>
</gene>
<comment type="caution">
    <text evidence="6">The sequence shown here is derived from an EMBL/GenBank/DDBJ whole genome shotgun (WGS) entry which is preliminary data.</text>
</comment>
<evidence type="ECO:0000256" key="1">
    <source>
        <dbReference type="ARBA" id="ARBA00023015"/>
    </source>
</evidence>
<dbReference type="Gene3D" id="1.10.10.10">
    <property type="entry name" value="Winged helix-like DNA-binding domain superfamily/Winged helix DNA-binding domain"/>
    <property type="match status" value="1"/>
</dbReference>
<dbReference type="PANTHER" id="PTHR24567:SF28">
    <property type="entry name" value="LISTERIOLYSIN REGULATORY PROTEIN"/>
    <property type="match status" value="1"/>
</dbReference>
<evidence type="ECO:0000259" key="4">
    <source>
        <dbReference type="PROSITE" id="PS50042"/>
    </source>
</evidence>
<dbReference type="InterPro" id="IPR018490">
    <property type="entry name" value="cNMP-bd_dom_sf"/>
</dbReference>
<dbReference type="GO" id="GO:0003677">
    <property type="term" value="F:DNA binding"/>
    <property type="evidence" value="ECO:0007669"/>
    <property type="project" value="UniProtKB-KW"/>
</dbReference>
<dbReference type="PRINTS" id="PR00034">
    <property type="entry name" value="HTHCRP"/>
</dbReference>
<dbReference type="InterPro" id="IPR036390">
    <property type="entry name" value="WH_DNA-bd_sf"/>
</dbReference>